<name>A0A7U2MZA4_ASPFN</name>
<evidence type="ECO:0000313" key="1">
    <source>
        <dbReference type="EMBL" id="QRD92520.1"/>
    </source>
</evidence>
<sequence>MLDMFLDYHPDTRILRSPSLETLQNGPRNKVYHPRYTESLYAILPTQDHYASTIKSEGINRALTAWTIF</sequence>
<evidence type="ECO:0000313" key="2">
    <source>
        <dbReference type="Proteomes" id="UP000596276"/>
    </source>
</evidence>
<dbReference type="VEuPathDB" id="FungiDB:F9C07_12482"/>
<reference evidence="2" key="1">
    <citation type="journal article" date="2021" name="G3 (Bethesda)">
        <title>Chromosome assembled and annotated genome sequence of Aspergillus flavus NRRL 3357.</title>
        <authorList>
            <person name="Skerker J.M."/>
            <person name="Pianalto K.M."/>
            <person name="Mondo S.J."/>
            <person name="Yang K."/>
            <person name="Arkin A.P."/>
            <person name="Keller N.P."/>
            <person name="Grigoriev I.V."/>
            <person name="Louise Glass N.L."/>
        </authorList>
    </citation>
    <scope>NUCLEOTIDE SEQUENCE [LARGE SCALE GENOMIC DNA]</scope>
    <source>
        <strain evidence="2">ATCC 200026 / FGSC A1120 / IAM 13836 / NRRL 3357 / JCM 12722 / SRRC 167</strain>
    </source>
</reference>
<accession>A0A7U2MZA4</accession>
<proteinExistence type="predicted"/>
<gene>
    <name evidence="1" type="ORF">F9C07_12482</name>
</gene>
<keyword evidence="2" id="KW-1185">Reference proteome</keyword>
<dbReference type="EMBL" id="CP044616">
    <property type="protein sequence ID" value="QRD92520.1"/>
    <property type="molecule type" value="Genomic_DNA"/>
</dbReference>
<dbReference type="AlphaFoldDB" id="A0A7U2MZA4"/>
<dbReference type="Proteomes" id="UP000596276">
    <property type="component" value="Chromosome 8"/>
</dbReference>
<protein>
    <submittedName>
        <fullName evidence="1">Uncharacterized protein</fullName>
    </submittedName>
</protein>
<organism evidence="1 2">
    <name type="scientific">Aspergillus flavus (strain ATCC 200026 / FGSC A1120 / IAM 13836 / NRRL 3357 / JCM 12722 / SRRC 167)</name>
    <dbReference type="NCBI Taxonomy" id="332952"/>
    <lineage>
        <taxon>Eukaryota</taxon>
        <taxon>Fungi</taxon>
        <taxon>Dikarya</taxon>
        <taxon>Ascomycota</taxon>
        <taxon>Pezizomycotina</taxon>
        <taxon>Eurotiomycetes</taxon>
        <taxon>Eurotiomycetidae</taxon>
        <taxon>Eurotiales</taxon>
        <taxon>Aspergillaceae</taxon>
        <taxon>Aspergillus</taxon>
        <taxon>Aspergillus subgen. Circumdati</taxon>
    </lineage>
</organism>